<name>A0A8J7IME6_9NOST</name>
<proteinExistence type="predicted"/>
<dbReference type="EMBL" id="JAECZA010000317">
    <property type="protein sequence ID" value="MBH8578271.1"/>
    <property type="molecule type" value="Genomic_DNA"/>
</dbReference>
<evidence type="ECO:0000313" key="2">
    <source>
        <dbReference type="Proteomes" id="UP000662314"/>
    </source>
</evidence>
<dbReference type="AlphaFoldDB" id="A0A8J7IME6"/>
<sequence>MGDNFHVSTQSHATEVLNPQLIYVDLSFRLIGQTLPIDHGYALYAALTHLQDKLHSLDDLSIQTIPGIPDGNDSLHLNNHSRLRIRLPVDKIPLVYPFAGKSLTIGRHKIHLEIPQMYLLQAVEKLRSRIVVIKGYEEPKGFLAAAQRQLEKLGVQGIASIPTKADGKPERRSIKIKKFTVVGFGLEVTNLNDEDSITLQKYGIGGKQKMGCGVFVPVNEKR</sequence>
<dbReference type="Proteomes" id="UP000662314">
    <property type="component" value="Unassembled WGS sequence"/>
</dbReference>
<dbReference type="NCBIfam" id="TIGR02807">
    <property type="entry name" value="cas6_cmx6"/>
    <property type="match status" value="1"/>
</dbReference>
<accession>A0A8J7IME6</accession>
<dbReference type="InterPro" id="IPR014174">
    <property type="entry name" value="CRISPR-assoc_prot_Cas6/Cmx6"/>
</dbReference>
<dbReference type="Pfam" id="PF09559">
    <property type="entry name" value="Cas6"/>
    <property type="match status" value="1"/>
</dbReference>
<keyword evidence="2" id="KW-1185">Reference proteome</keyword>
<reference evidence="1 2" key="1">
    <citation type="journal article" date="2021" name="Int. J. Syst. Evol. Microbiol.">
        <title>Amazonocrinis nigriterrae gen. nov., sp. nov., Atlanticothrix silvestris gen. nov., sp. nov. and Dendronalium phyllosphericum gen. nov., sp. nov., nostocacean cyanobacteria from Brazilian environments.</title>
        <authorList>
            <person name="Alvarenga D.O."/>
            <person name="Andreote A.P.D."/>
            <person name="Branco L.H.Z."/>
            <person name="Delbaje E."/>
            <person name="Cruz R.B."/>
            <person name="Varani A.M."/>
            <person name="Fiore M.F."/>
        </authorList>
    </citation>
    <scope>NUCLEOTIDE SEQUENCE [LARGE SCALE GENOMIC DNA]</scope>
    <source>
        <strain evidence="1 2">CENA369</strain>
    </source>
</reference>
<comment type="caution">
    <text evidence="1">The sequence shown here is derived from an EMBL/GenBank/DDBJ whole genome shotgun (WGS) entry which is preliminary data.</text>
</comment>
<evidence type="ECO:0000313" key="1">
    <source>
        <dbReference type="EMBL" id="MBH8578271.1"/>
    </source>
</evidence>
<gene>
    <name evidence="1" type="primary">cas6</name>
    <name evidence="1" type="ORF">I8752_36080</name>
</gene>
<protein>
    <submittedName>
        <fullName evidence="1">Type I-MYXAN CRISPR-associated protein Cas6/Cmx6</fullName>
    </submittedName>
</protein>
<organism evidence="1 2">
    <name type="scientific">Dendronalium phyllosphericum CENA369</name>
    <dbReference type="NCBI Taxonomy" id="1725256"/>
    <lineage>
        <taxon>Bacteria</taxon>
        <taxon>Bacillati</taxon>
        <taxon>Cyanobacteriota</taxon>
        <taxon>Cyanophyceae</taxon>
        <taxon>Nostocales</taxon>
        <taxon>Nostocaceae</taxon>
        <taxon>Dendronalium</taxon>
        <taxon>Dendronalium phyllosphericum</taxon>
    </lineage>
</organism>
<dbReference type="RefSeq" id="WP_214436938.1">
    <property type="nucleotide sequence ID" value="NZ_CAWPUQ010000257.1"/>
</dbReference>